<evidence type="ECO:0000313" key="3">
    <source>
        <dbReference type="Proteomes" id="UP001231941"/>
    </source>
</evidence>
<dbReference type="EMBL" id="JAVAMP010000001">
    <property type="protein sequence ID" value="MDP5272822.1"/>
    <property type="molecule type" value="Genomic_DNA"/>
</dbReference>
<dbReference type="PANTHER" id="PTHR43845">
    <property type="entry name" value="BLR5969 PROTEIN"/>
    <property type="match status" value="1"/>
</dbReference>
<dbReference type="PANTHER" id="PTHR43845:SF1">
    <property type="entry name" value="BLR5969 PROTEIN"/>
    <property type="match status" value="1"/>
</dbReference>
<accession>A0ABT9IUU4</accession>
<sequence length="396" mass="45591">MKNSNVKNAFEQLNGVGLNPLGTAITSLKEIFTWEEAQQNELKGYLISQNFKHHYENNVFYQKVCKESNVSPEDIKTFDDLHKIPVIPVNMFKQTDSHMLLSKPLNEIEFEMRSTGTSGIPSLSRRDSDTVDQCLFGIYAMYRNIFKFSKGAGLFLFPSPEEVPEMGMVKALNMFSGLFDATKCLVKRASFKPEEAIEVLENWEGRHTRHIIGPPFLVYKLVKYLKKNNIRLNLDKNSKVINLGGWKRFTGMEISRSEFNQECSEYLNIPESAVRDMYGLVETNGLSIECEFQNKHVSPWTHFSIRDHKDINKEVRPGRRGVLFIYDPTSLSYPAFIQTEDLVYLKENHQCECGRNSQQVVYLSRIKGAEIGCCAINLEKHMDEVEQKKKSEKVEL</sequence>
<evidence type="ECO:0000259" key="1">
    <source>
        <dbReference type="Pfam" id="PF04443"/>
    </source>
</evidence>
<dbReference type="InterPro" id="IPR042099">
    <property type="entry name" value="ANL_N_sf"/>
</dbReference>
<dbReference type="RefSeq" id="WP_305990125.1">
    <property type="nucleotide sequence ID" value="NZ_JAVAMP010000001.1"/>
</dbReference>
<proteinExistence type="predicted"/>
<organism evidence="2 3">
    <name type="scientific">Chengkuizengella axinellae</name>
    <dbReference type="NCBI Taxonomy" id="3064388"/>
    <lineage>
        <taxon>Bacteria</taxon>
        <taxon>Bacillati</taxon>
        <taxon>Bacillota</taxon>
        <taxon>Bacilli</taxon>
        <taxon>Bacillales</taxon>
        <taxon>Paenibacillaceae</taxon>
        <taxon>Chengkuizengella</taxon>
    </lineage>
</organism>
<dbReference type="Gene3D" id="3.40.50.12780">
    <property type="entry name" value="N-terminal domain of ligase-like"/>
    <property type="match status" value="1"/>
</dbReference>
<dbReference type="Pfam" id="PF04443">
    <property type="entry name" value="LuxE"/>
    <property type="match status" value="1"/>
</dbReference>
<keyword evidence="3" id="KW-1185">Reference proteome</keyword>
<name>A0ABT9IUU4_9BACL</name>
<gene>
    <name evidence="2" type="ORF">Q5Y73_01745</name>
</gene>
<dbReference type="InterPro" id="IPR007534">
    <property type="entry name" value="LuxE"/>
</dbReference>
<feature type="domain" description="Acyl-protein synthetase LuxE" evidence="1">
    <location>
        <begin position="32"/>
        <end position="381"/>
    </location>
</feature>
<comment type="caution">
    <text evidence="2">The sequence shown here is derived from an EMBL/GenBank/DDBJ whole genome shotgun (WGS) entry which is preliminary data.</text>
</comment>
<reference evidence="2 3" key="1">
    <citation type="submission" date="2023-08" db="EMBL/GenBank/DDBJ databases">
        <authorList>
            <person name="Park J.-S."/>
        </authorList>
    </citation>
    <scope>NUCLEOTIDE SEQUENCE [LARGE SCALE GENOMIC DNA]</scope>
    <source>
        <strain evidence="2 3">2205SS18-9</strain>
    </source>
</reference>
<dbReference type="Proteomes" id="UP001231941">
    <property type="component" value="Unassembled WGS sequence"/>
</dbReference>
<evidence type="ECO:0000313" key="2">
    <source>
        <dbReference type="EMBL" id="MDP5272822.1"/>
    </source>
</evidence>
<protein>
    <submittedName>
        <fullName evidence="2">LuxE family acyl-protein synthetase</fullName>
    </submittedName>
</protein>